<accession>A0A0U2UHE6</accession>
<dbReference type="Gene3D" id="3.40.50.11440">
    <property type="match status" value="1"/>
</dbReference>
<keyword evidence="2" id="KW-1185">Reference proteome</keyword>
<dbReference type="AlphaFoldDB" id="A0A0U2UHE6"/>
<dbReference type="RefSeq" id="WP_062408806.1">
    <property type="nucleotide sequence ID" value="NZ_CP013652.1"/>
</dbReference>
<dbReference type="STRING" id="162209.IJ22_22140"/>
<organism evidence="1 2">
    <name type="scientific">Paenibacillus naphthalenovorans</name>
    <dbReference type="NCBI Taxonomy" id="162209"/>
    <lineage>
        <taxon>Bacteria</taxon>
        <taxon>Bacillati</taxon>
        <taxon>Bacillota</taxon>
        <taxon>Bacilli</taxon>
        <taxon>Bacillales</taxon>
        <taxon>Paenibacillaceae</taxon>
        <taxon>Paenibacillus</taxon>
    </lineage>
</organism>
<evidence type="ECO:0000313" key="1">
    <source>
        <dbReference type="EMBL" id="ALS22588.1"/>
    </source>
</evidence>
<reference evidence="1 2" key="2">
    <citation type="journal article" date="2016" name="Genome Announc.">
        <title>Complete Genome Sequences of Two Interactive Moderate Thermophiles, Paenibacillus napthalenovorans 32O-Y and Paenibacillus sp. 32O-W.</title>
        <authorList>
            <person name="Butler R.R.III."/>
            <person name="Wang J."/>
            <person name="Stark B.C."/>
            <person name="Pombert J.F."/>
        </authorList>
    </citation>
    <scope>NUCLEOTIDE SEQUENCE [LARGE SCALE GENOMIC DNA]</scope>
    <source>
        <strain evidence="1 2">32O-Y</strain>
    </source>
</reference>
<dbReference type="EMBL" id="CP013652">
    <property type="protein sequence ID" value="ALS22588.1"/>
    <property type="molecule type" value="Genomic_DNA"/>
</dbReference>
<dbReference type="PATRIC" id="fig|162209.4.peg.2357"/>
<reference evidence="2" key="1">
    <citation type="submission" date="2015-12" db="EMBL/GenBank/DDBJ databases">
        <title>Complete genome sequences of two moderately thermophilic Paenibacillus species.</title>
        <authorList>
            <person name="Butler R.III."/>
            <person name="Wang J."/>
            <person name="Stark B.C."/>
            <person name="Pombert J.-F."/>
        </authorList>
    </citation>
    <scope>NUCLEOTIDE SEQUENCE [LARGE SCALE GENOMIC DNA]</scope>
    <source>
        <strain evidence="2">32O-Y</strain>
    </source>
</reference>
<dbReference type="Proteomes" id="UP000061660">
    <property type="component" value="Chromosome"/>
</dbReference>
<dbReference type="OrthoDB" id="9788398at2"/>
<evidence type="ECO:0000313" key="2">
    <source>
        <dbReference type="Proteomes" id="UP000061660"/>
    </source>
</evidence>
<proteinExistence type="predicted"/>
<gene>
    <name evidence="1" type="ORF">IJ22_22140</name>
</gene>
<name>A0A0U2UHE6_9BACL</name>
<protein>
    <recommendedName>
        <fullName evidence="3">DUF2088 domain-containing protein</fullName>
    </recommendedName>
</protein>
<sequence>MSDYPSVYRIKQKFARSQLGDLEAAVEQAVDRLFPPGQQSPAPGSTIGITVGSRGITNIVPILTSIVAQLKSRELQPFLFACMGSHGRGEPEGQKEILESLGITPENIGAPVSCSGEVRLLGHTTKGIQGLPVYCAEEALSSDGVIVVNRIKAHTSFSGTYESGMMKMMAVGMGRAKGASMVHSLGVGRIADAIPAIAGVILERVPVVGGIAIVENEYEETALIEGIPKAELWEREKELLILSKSYMPKLPVKHMDLCIVKEMGKNYSGTGMDTNIIGRLRIQGIPEPEEPFIQYLGVLDLSEPSHGNATGIGLADYTTKRLVSKIDRQATYLNCMTSGLVVRAAVPMTFETDEELMKNALSILRLAEPSSLKLAIIHNTLHLDEMWVSEALWREIQDDPKIELVEVLSAFNSGMRDSFSCK</sequence>
<evidence type="ECO:0008006" key="3">
    <source>
        <dbReference type="Google" id="ProtNLM"/>
    </source>
</evidence>
<dbReference type="KEGG" id="pnp:IJ22_22140"/>